<feature type="non-terminal residue" evidence="2">
    <location>
        <position position="1"/>
    </location>
</feature>
<sequence>EWSKENAKSLMCILKCFEEVFDLRVNYNKSKLYGIGVNEREMSDMARCMGCVIGEFSFTYLGLPIGENMRRVRPVGSRVWMDIIKIGEEIDDVGIELCSSYVGVLGDERDNGFWFDRWVDNYRLCDRFPRLFHLDRRKEGSVRDKGSWVNNVWCWEWEWVKIINGRVNSEFEEFLGVMQNIVVDRNCRDKWRWKLGEYGEFAVKELVKFVEEKVFRVESGGRGTLWNKLVPKKVNIFVWRELRGRLPVRVELDKREVDLDSVLCPCCNDRVEICAHGFVTCDLAMSVWVKVFNWWKVGIVYAFTIEDMYSLSGGINVPGSLSRVWQAVVWTSGYFIWKERNGHAFGKKVSSTNKIVKDIQLKSSEWITKRSNKYKVIDSQHWLWDPQKNWLGEA</sequence>
<evidence type="ECO:0000259" key="1">
    <source>
        <dbReference type="Pfam" id="PF13966"/>
    </source>
</evidence>
<dbReference type="PANTHER" id="PTHR33116:SF77">
    <property type="entry name" value="RNA-DIRECTED DNA POLYMERASE"/>
    <property type="match status" value="1"/>
</dbReference>
<dbReference type="GO" id="GO:0003964">
    <property type="term" value="F:RNA-directed DNA polymerase activity"/>
    <property type="evidence" value="ECO:0007669"/>
    <property type="project" value="UniProtKB-KW"/>
</dbReference>
<dbReference type="EMBL" id="BKCJ010468715">
    <property type="protein sequence ID" value="GFA68584.1"/>
    <property type="molecule type" value="Genomic_DNA"/>
</dbReference>
<reference evidence="2" key="1">
    <citation type="journal article" date="2019" name="Sci. Rep.">
        <title>Draft genome of Tanacetum cinerariifolium, the natural source of mosquito coil.</title>
        <authorList>
            <person name="Yamashiro T."/>
            <person name="Shiraishi A."/>
            <person name="Satake H."/>
            <person name="Nakayama K."/>
        </authorList>
    </citation>
    <scope>NUCLEOTIDE SEQUENCE</scope>
</reference>
<dbReference type="InterPro" id="IPR026960">
    <property type="entry name" value="RVT-Znf"/>
</dbReference>
<evidence type="ECO:0000313" key="2">
    <source>
        <dbReference type="EMBL" id="GFA68584.1"/>
    </source>
</evidence>
<dbReference type="PANTHER" id="PTHR33116">
    <property type="entry name" value="REVERSE TRANSCRIPTASE ZINC-BINDING DOMAIN-CONTAINING PROTEIN-RELATED-RELATED"/>
    <property type="match status" value="1"/>
</dbReference>
<protein>
    <submittedName>
        <fullName evidence="2">Reverse transcriptase domain, reverse transcriptase zinc-binding domain protein</fullName>
    </submittedName>
</protein>
<keyword evidence="2" id="KW-0695">RNA-directed DNA polymerase</keyword>
<proteinExistence type="predicted"/>
<gene>
    <name evidence="2" type="ORF">Tci_640556</name>
</gene>
<dbReference type="AlphaFoldDB" id="A0A699K3L8"/>
<keyword evidence="2" id="KW-0808">Transferase</keyword>
<accession>A0A699K3L8</accession>
<dbReference type="Pfam" id="PF13966">
    <property type="entry name" value="zf-RVT"/>
    <property type="match status" value="1"/>
</dbReference>
<organism evidence="2">
    <name type="scientific">Tanacetum cinerariifolium</name>
    <name type="common">Dalmatian daisy</name>
    <name type="synonym">Chrysanthemum cinerariifolium</name>
    <dbReference type="NCBI Taxonomy" id="118510"/>
    <lineage>
        <taxon>Eukaryota</taxon>
        <taxon>Viridiplantae</taxon>
        <taxon>Streptophyta</taxon>
        <taxon>Embryophyta</taxon>
        <taxon>Tracheophyta</taxon>
        <taxon>Spermatophyta</taxon>
        <taxon>Magnoliopsida</taxon>
        <taxon>eudicotyledons</taxon>
        <taxon>Gunneridae</taxon>
        <taxon>Pentapetalae</taxon>
        <taxon>asterids</taxon>
        <taxon>campanulids</taxon>
        <taxon>Asterales</taxon>
        <taxon>Asteraceae</taxon>
        <taxon>Asteroideae</taxon>
        <taxon>Anthemideae</taxon>
        <taxon>Anthemidinae</taxon>
        <taxon>Tanacetum</taxon>
    </lineage>
</organism>
<feature type="domain" description="Reverse transcriptase zinc-binding" evidence="1">
    <location>
        <begin position="223"/>
        <end position="288"/>
    </location>
</feature>
<keyword evidence="2" id="KW-0548">Nucleotidyltransferase</keyword>
<comment type="caution">
    <text evidence="2">The sequence shown here is derived from an EMBL/GenBank/DDBJ whole genome shotgun (WGS) entry which is preliminary data.</text>
</comment>
<name>A0A699K3L8_TANCI</name>